<comment type="similarity">
    <text evidence="2 6">Belongs to the glycosyl hydrolase 3 family.</text>
</comment>
<evidence type="ECO:0000256" key="2">
    <source>
        <dbReference type="ARBA" id="ARBA00005336"/>
    </source>
</evidence>
<comment type="caution">
    <text evidence="8">The sequence shown here is derived from an EMBL/GenBank/DDBJ whole genome shotgun (WGS) entry which is preliminary data.</text>
</comment>
<dbReference type="InterPro" id="IPR013783">
    <property type="entry name" value="Ig-like_fold"/>
</dbReference>
<dbReference type="SMART" id="SM01217">
    <property type="entry name" value="Fn3_like"/>
    <property type="match status" value="1"/>
</dbReference>
<accession>A0A1V2L033</accession>
<comment type="catalytic activity">
    <reaction evidence="1 6">
        <text>Hydrolysis of terminal, non-reducing beta-D-glucosyl residues with release of beta-D-glucose.</text>
        <dbReference type="EC" id="3.2.1.21"/>
    </reaction>
</comment>
<dbReference type="STRING" id="36022.A0A1V2L033"/>
<protein>
    <recommendedName>
        <fullName evidence="3 6">beta-glucosidase</fullName>
        <ecNumber evidence="3 6">3.2.1.21</ecNumber>
    </recommendedName>
</protein>
<dbReference type="Gene3D" id="3.20.20.300">
    <property type="entry name" value="Glycoside hydrolase, family 3, N-terminal domain"/>
    <property type="match status" value="1"/>
</dbReference>
<dbReference type="SUPFAM" id="SSF51445">
    <property type="entry name" value="(Trans)glycosidases"/>
    <property type="match status" value="1"/>
</dbReference>
<comment type="pathway">
    <text evidence="6">Glycan metabolism; cellulose degradation.</text>
</comment>
<dbReference type="EMBL" id="MPUK01000015">
    <property type="protein sequence ID" value="ONH64935.1"/>
    <property type="molecule type" value="Genomic_DNA"/>
</dbReference>
<proteinExistence type="inferred from homology"/>
<dbReference type="SUPFAM" id="SSF52279">
    <property type="entry name" value="Beta-D-glucan exohydrolase, C-terminal domain"/>
    <property type="match status" value="1"/>
</dbReference>
<dbReference type="InterPro" id="IPR037524">
    <property type="entry name" value="PA14/GLEYA"/>
</dbReference>
<dbReference type="InterPro" id="IPR002772">
    <property type="entry name" value="Glyco_hydro_3_C"/>
</dbReference>
<dbReference type="SMART" id="SM00758">
    <property type="entry name" value="PA14"/>
    <property type="match status" value="1"/>
</dbReference>
<name>A0A1V2L033_CYBFA</name>
<dbReference type="Pfam" id="PF01915">
    <property type="entry name" value="Glyco_hydro_3_C"/>
    <property type="match status" value="1"/>
</dbReference>
<dbReference type="PROSITE" id="PS00775">
    <property type="entry name" value="GLYCOSYL_HYDROL_F3"/>
    <property type="match status" value="1"/>
</dbReference>
<dbReference type="GO" id="GO:0008422">
    <property type="term" value="F:beta-glucosidase activity"/>
    <property type="evidence" value="ECO:0007669"/>
    <property type="project" value="UniProtKB-EC"/>
</dbReference>
<dbReference type="EC" id="3.2.1.21" evidence="3 6"/>
<evidence type="ECO:0000259" key="7">
    <source>
        <dbReference type="PROSITE" id="PS51820"/>
    </source>
</evidence>
<keyword evidence="9" id="KW-1185">Reference proteome</keyword>
<dbReference type="GO" id="GO:0030245">
    <property type="term" value="P:cellulose catabolic process"/>
    <property type="evidence" value="ECO:0007669"/>
    <property type="project" value="UniProtKB-UniPathway"/>
</dbReference>
<dbReference type="Gene3D" id="3.40.50.1700">
    <property type="entry name" value="Glycoside hydrolase family 3 C-terminal domain"/>
    <property type="match status" value="1"/>
</dbReference>
<feature type="domain" description="PA14" evidence="7">
    <location>
        <begin position="399"/>
        <end position="561"/>
    </location>
</feature>
<dbReference type="InterPro" id="IPR036962">
    <property type="entry name" value="Glyco_hydro_3_N_sf"/>
</dbReference>
<dbReference type="Pfam" id="PF00933">
    <property type="entry name" value="Glyco_hydro_3"/>
    <property type="match status" value="1"/>
</dbReference>
<gene>
    <name evidence="8" type="ORF">BON22_5221</name>
</gene>
<dbReference type="PANTHER" id="PTHR42715">
    <property type="entry name" value="BETA-GLUCOSIDASE"/>
    <property type="match status" value="1"/>
</dbReference>
<dbReference type="PROSITE" id="PS51820">
    <property type="entry name" value="PA14"/>
    <property type="match status" value="1"/>
</dbReference>
<evidence type="ECO:0000256" key="5">
    <source>
        <dbReference type="ARBA" id="ARBA00023295"/>
    </source>
</evidence>
<dbReference type="InterPro" id="IPR026891">
    <property type="entry name" value="Fn3-like"/>
</dbReference>
<dbReference type="AlphaFoldDB" id="A0A1V2L033"/>
<dbReference type="PANTHER" id="PTHR42715:SF27">
    <property type="entry name" value="BETA-GLUCOSIDASE-RELATED"/>
    <property type="match status" value="1"/>
</dbReference>
<evidence type="ECO:0000256" key="6">
    <source>
        <dbReference type="RuleBase" id="RU361161"/>
    </source>
</evidence>
<evidence type="ECO:0000256" key="1">
    <source>
        <dbReference type="ARBA" id="ARBA00000448"/>
    </source>
</evidence>
<organism evidence="8 9">
    <name type="scientific">Cyberlindnera fabianii</name>
    <name type="common">Yeast</name>
    <name type="synonym">Hansenula fabianii</name>
    <dbReference type="NCBI Taxonomy" id="36022"/>
    <lineage>
        <taxon>Eukaryota</taxon>
        <taxon>Fungi</taxon>
        <taxon>Dikarya</taxon>
        <taxon>Ascomycota</taxon>
        <taxon>Saccharomycotina</taxon>
        <taxon>Saccharomycetes</taxon>
        <taxon>Phaffomycetales</taxon>
        <taxon>Phaffomycetaceae</taxon>
        <taxon>Cyberlindnera</taxon>
    </lineage>
</organism>
<dbReference type="Proteomes" id="UP000189513">
    <property type="component" value="Unassembled WGS sequence"/>
</dbReference>
<dbReference type="FunFam" id="2.60.40.10:FF:000495">
    <property type="entry name" value="Periplasmic beta-glucosidase"/>
    <property type="match status" value="1"/>
</dbReference>
<sequence length="854" mass="94542">MSAQFDVEDVLSKLTLQEKIGLSAGIDFWHTYPVPRLNIPSLRLSDGPNGIRGTKFFNGVPGAVLPNGTGLASSFDKELLFEAGKLAGVEARHKSAHVDLGPTTNMQRGPNGGRGFESFSEDPYLAGIASAEVVKGLQSEHIAATMKHYVCNDLEHERNSSDSLITDRALREIYLEPFRLAVKFADPKAFMTGYNKINGEHVSQSKKFINDILRNEWEWDGTVMSDWFGTYTSKESIQAGLDLEMPGPPKMRTEEHVGQQIMSRELHINDLNDRVRGVLKLVKYCLDSGIPENGPEDTKNNTPETSATLRKFAAESIVLLKNEDQILPLKKEESVAVIGPNAKYAAYSGGGSATLAAYYTVTPYEGIKNKIGTDPKYTVGAYAHVSLPGLAEQSINPGTGKTGARATFYHEPRGTKNRRKFDQFDLTSSYHHMVDYKHEEVNADSTFYIDFECEFTPEDTAEYDFGLTVVGTAQLFVDDKLVVDNKTKQTRGNTFFNQGTIQEVGSIKLEKGKKYNIRIEFGSARTYSITDRDGVDFAGNGGICFGVARVLDADEEIARACEIAKSVDKVILCMGTNGEWESESYDRANISLPGRSDDLVSAVLKANPNAVVVNQSGTPCEFPWVKSAKAVVQAWFGGNELGNAIADVLYGDVNPSAKLSLTFPQKFHDNPAYLNFKTERGRVLYGEDIFVGYRYYEKLQKQVMFPFGYGLSYTTFAFSGLKVNVDEASNKLSVSIKVKNTGKVEGKEVVQVYIGKTESDVIRPVKELKGFEKVNLKAGEVKVVDIELSLKDAVSYFDEWENKWHVQDGEYSVYVASHGDGFPYGPSSETLIWVMPLDPRRDMTLDVTPLLALM</sequence>
<dbReference type="Pfam" id="PF14310">
    <property type="entry name" value="Fn3-like"/>
    <property type="match status" value="1"/>
</dbReference>
<keyword evidence="5 6" id="KW-0326">Glycosidase</keyword>
<dbReference type="InterPro" id="IPR017853">
    <property type="entry name" value="GH"/>
</dbReference>
<dbReference type="PRINTS" id="PR00133">
    <property type="entry name" value="GLHYDRLASE3"/>
</dbReference>
<dbReference type="Gene3D" id="2.60.40.10">
    <property type="entry name" value="Immunoglobulins"/>
    <property type="match status" value="1"/>
</dbReference>
<dbReference type="Gene3D" id="2.60.120.260">
    <property type="entry name" value="Galactose-binding domain-like"/>
    <property type="match status" value="1"/>
</dbReference>
<dbReference type="UniPathway" id="UPA00696"/>
<evidence type="ECO:0000313" key="9">
    <source>
        <dbReference type="Proteomes" id="UP000189513"/>
    </source>
</evidence>
<evidence type="ECO:0000256" key="4">
    <source>
        <dbReference type="ARBA" id="ARBA00022801"/>
    </source>
</evidence>
<dbReference type="OMA" id="EDCDFEL"/>
<dbReference type="Pfam" id="PF07691">
    <property type="entry name" value="PA14"/>
    <property type="match status" value="1"/>
</dbReference>
<evidence type="ECO:0000313" key="8">
    <source>
        <dbReference type="EMBL" id="ONH64935.1"/>
    </source>
</evidence>
<evidence type="ECO:0000256" key="3">
    <source>
        <dbReference type="ARBA" id="ARBA00012744"/>
    </source>
</evidence>
<dbReference type="InterPro" id="IPR036881">
    <property type="entry name" value="Glyco_hydro_3_C_sf"/>
</dbReference>
<dbReference type="InterPro" id="IPR019800">
    <property type="entry name" value="Glyco_hydro_3_AS"/>
</dbReference>
<keyword evidence="4 6" id="KW-0378">Hydrolase</keyword>
<reference evidence="9" key="1">
    <citation type="journal article" date="2017" name="Genome Announc.">
        <title>Genome sequences of Cyberlindnera fabianii 65, Pichia kudriavzevii 129, and Saccharomyces cerevisiae 131 isolated from fermented masau fruits in Zimbabwe.</title>
        <authorList>
            <person name="van Rijswijck I.M.H."/>
            <person name="Derks M.F.L."/>
            <person name="Abee T."/>
            <person name="de Ridder D."/>
            <person name="Smid E.J."/>
        </authorList>
    </citation>
    <scope>NUCLEOTIDE SEQUENCE [LARGE SCALE GENOMIC DNA]</scope>
    <source>
        <strain evidence="9">65</strain>
    </source>
</reference>
<dbReference type="SUPFAM" id="SSF56988">
    <property type="entry name" value="Anthrax protective antigen"/>
    <property type="match status" value="1"/>
</dbReference>
<dbReference type="InterPro" id="IPR001764">
    <property type="entry name" value="Glyco_hydro_3_N"/>
</dbReference>
<keyword evidence="6" id="KW-0624">Polysaccharide degradation</keyword>
<dbReference type="VEuPathDB" id="FungiDB:BON22_5221"/>
<dbReference type="InterPro" id="IPR050288">
    <property type="entry name" value="Cellulose_deg_GH3"/>
</dbReference>
<keyword evidence="6" id="KW-0119">Carbohydrate metabolism</keyword>
<dbReference type="InterPro" id="IPR011658">
    <property type="entry name" value="PA14_dom"/>
</dbReference>